<evidence type="ECO:0000313" key="1">
    <source>
        <dbReference type="EMBL" id="QHK19720.1"/>
    </source>
</evidence>
<evidence type="ECO:0000313" key="2">
    <source>
        <dbReference type="Proteomes" id="UP000464186"/>
    </source>
</evidence>
<protein>
    <recommendedName>
        <fullName evidence="3">ATP-binding protein</fullName>
    </recommendedName>
</protein>
<accession>A0A6P1NML8</accession>
<keyword evidence="2" id="KW-1185">Reference proteome</keyword>
<dbReference type="Proteomes" id="UP000464186">
    <property type="component" value="Chromosome"/>
</dbReference>
<dbReference type="AlphaFoldDB" id="A0A6P1NML8"/>
<dbReference type="Gene3D" id="3.30.565.10">
    <property type="entry name" value="Histidine kinase-like ATPase, C-terminal domain"/>
    <property type="match status" value="1"/>
</dbReference>
<dbReference type="EMBL" id="CP047898">
    <property type="protein sequence ID" value="QHK19720.1"/>
    <property type="molecule type" value="Genomic_DNA"/>
</dbReference>
<dbReference type="Pfam" id="PF13589">
    <property type="entry name" value="HATPase_c_3"/>
    <property type="match status" value="1"/>
</dbReference>
<name>A0A6P1NML8_9MICC</name>
<reference evidence="1 2" key="1">
    <citation type="submission" date="2020-01" db="EMBL/GenBank/DDBJ databases">
        <title>Pseudarthrobacter psychrotolerans sp. nov., isolated from antarctic soil.</title>
        <authorList>
            <person name="Shin Y."/>
            <person name="Park W."/>
        </authorList>
    </citation>
    <scope>NUCLEOTIDE SEQUENCE [LARGE SCALE GENOMIC DNA]</scope>
    <source>
        <strain evidence="1 2">YJ56</strain>
    </source>
</reference>
<proteinExistence type="predicted"/>
<dbReference type="SUPFAM" id="SSF55874">
    <property type="entry name" value="ATPase domain of HSP90 chaperone/DNA topoisomerase II/histidine kinase"/>
    <property type="match status" value="1"/>
</dbReference>
<dbReference type="KEGG" id="psey:GU243_08255"/>
<evidence type="ECO:0008006" key="3">
    <source>
        <dbReference type="Google" id="ProtNLM"/>
    </source>
</evidence>
<organism evidence="1 2">
    <name type="scientific">Pseudarthrobacter psychrotolerans</name>
    <dbReference type="NCBI Taxonomy" id="2697569"/>
    <lineage>
        <taxon>Bacteria</taxon>
        <taxon>Bacillati</taxon>
        <taxon>Actinomycetota</taxon>
        <taxon>Actinomycetes</taxon>
        <taxon>Micrococcales</taxon>
        <taxon>Micrococcaceae</taxon>
        <taxon>Pseudarthrobacter</taxon>
    </lineage>
</organism>
<dbReference type="InterPro" id="IPR036890">
    <property type="entry name" value="HATPase_C_sf"/>
</dbReference>
<gene>
    <name evidence="1" type="ORF">GU243_08255</name>
</gene>
<sequence length="520" mass="58333">MPAGYELDERQWSTETVLPDPSTVAAIGMHHNLTSALADLVDNSIDATASHIRIRFVQRGTTILGLQIIDNGRGLTAEGIKQAMTFGARREYGSEDLGHFGLGLKAASLSQATSFEIYSRQKWGPAVGRRMDQTVSQNFSVGVMEPGAANEQLDGVAGVELPSGTLVEWRGLKDVIHTSDQGELTEWRSAKLRSIREHLGITFHRQLRRGSVKIDVDTFDVERNRALPPMQVDPIDPFEDSLQQDGYPRNFVVDLPDGASCTIEAHLFPPRLNSSAFDLYGEPGEARQGIYLYRRGRLLSGGQNWAGLRLPKKELGLGRIKIDLDEANEHYIALNPEKVTPIYSADFTKAMAHAHTPGPSPSHLDSYFSDLQRAHKESKKTKRQEIRLVEPAVGLNPTVLSRLTDLQDFADFDPIDLRFVTLPSTELFRADRIARRVDVNVELVRRIYGSEGRLSNRDGQLLKTFLYFLLESDFKVEQRWNVVREDRHRILNDVLLAAFAEDFIEPNLQEDQAHEKNGGD</sequence>